<accession>Q6K4W9</accession>
<reference evidence="2" key="2">
    <citation type="journal article" date="2008" name="Nucleic Acids Res.">
        <title>The rice annotation project database (RAP-DB): 2008 update.</title>
        <authorList>
            <consortium name="The rice annotation project (RAP)"/>
        </authorList>
    </citation>
    <scope>GENOME REANNOTATION</scope>
    <source>
        <strain evidence="2">cv. Nipponbare</strain>
    </source>
</reference>
<dbReference type="AlphaFoldDB" id="Q6K4W9"/>
<evidence type="ECO:0000313" key="2">
    <source>
        <dbReference type="Proteomes" id="UP000000763"/>
    </source>
</evidence>
<reference evidence="2" key="1">
    <citation type="journal article" date="2005" name="Nature">
        <title>The map-based sequence of the rice genome.</title>
        <authorList>
            <consortium name="International rice genome sequencing project (IRGSP)"/>
            <person name="Matsumoto T."/>
            <person name="Wu J."/>
            <person name="Kanamori H."/>
            <person name="Katayose Y."/>
            <person name="Fujisawa M."/>
            <person name="Namiki N."/>
            <person name="Mizuno H."/>
            <person name="Yamamoto K."/>
            <person name="Antonio B.A."/>
            <person name="Baba T."/>
            <person name="Sakata K."/>
            <person name="Nagamura Y."/>
            <person name="Aoki H."/>
            <person name="Arikawa K."/>
            <person name="Arita K."/>
            <person name="Bito T."/>
            <person name="Chiden Y."/>
            <person name="Fujitsuka N."/>
            <person name="Fukunaka R."/>
            <person name="Hamada M."/>
            <person name="Harada C."/>
            <person name="Hayashi A."/>
            <person name="Hijishita S."/>
            <person name="Honda M."/>
            <person name="Hosokawa S."/>
            <person name="Ichikawa Y."/>
            <person name="Idonuma A."/>
            <person name="Iijima M."/>
            <person name="Ikeda M."/>
            <person name="Ikeno M."/>
            <person name="Ito K."/>
            <person name="Ito S."/>
            <person name="Ito T."/>
            <person name="Ito Y."/>
            <person name="Ito Y."/>
            <person name="Iwabuchi A."/>
            <person name="Kamiya K."/>
            <person name="Karasawa W."/>
            <person name="Kurita K."/>
            <person name="Katagiri S."/>
            <person name="Kikuta A."/>
            <person name="Kobayashi H."/>
            <person name="Kobayashi N."/>
            <person name="Machita K."/>
            <person name="Maehara T."/>
            <person name="Masukawa M."/>
            <person name="Mizubayashi T."/>
            <person name="Mukai Y."/>
            <person name="Nagasaki H."/>
            <person name="Nagata Y."/>
            <person name="Naito S."/>
            <person name="Nakashima M."/>
            <person name="Nakama Y."/>
            <person name="Nakamichi Y."/>
            <person name="Nakamura M."/>
            <person name="Meguro A."/>
            <person name="Negishi M."/>
            <person name="Ohta I."/>
            <person name="Ohta T."/>
            <person name="Okamoto M."/>
            <person name="Ono N."/>
            <person name="Saji S."/>
            <person name="Sakaguchi M."/>
            <person name="Sakai K."/>
            <person name="Shibata M."/>
            <person name="Shimokawa T."/>
            <person name="Song J."/>
            <person name="Takazaki Y."/>
            <person name="Terasawa K."/>
            <person name="Tsugane M."/>
            <person name="Tsuji K."/>
            <person name="Ueda S."/>
            <person name="Waki K."/>
            <person name="Yamagata H."/>
            <person name="Yamamoto M."/>
            <person name="Yamamoto S."/>
            <person name="Yamane H."/>
            <person name="Yoshiki S."/>
            <person name="Yoshihara R."/>
            <person name="Yukawa K."/>
            <person name="Zhong H."/>
            <person name="Yano M."/>
            <person name="Yuan Q."/>
            <person name="Ouyang S."/>
            <person name="Liu J."/>
            <person name="Jones K.M."/>
            <person name="Gansberger K."/>
            <person name="Moffat K."/>
            <person name="Hill J."/>
            <person name="Bera J."/>
            <person name="Fadrosh D."/>
            <person name="Jin S."/>
            <person name="Johri S."/>
            <person name="Kim M."/>
            <person name="Overton L."/>
            <person name="Reardon M."/>
            <person name="Tsitrin T."/>
            <person name="Vuong H."/>
            <person name="Weaver B."/>
            <person name="Ciecko A."/>
            <person name="Tallon L."/>
            <person name="Jackson J."/>
            <person name="Pai G."/>
            <person name="Aken S.V."/>
            <person name="Utterback T."/>
            <person name="Reidmuller S."/>
            <person name="Feldblyum T."/>
            <person name="Hsiao J."/>
            <person name="Zismann V."/>
            <person name="Iobst S."/>
            <person name="de Vazeille A.R."/>
            <person name="Buell C.R."/>
            <person name="Ying K."/>
            <person name="Li Y."/>
            <person name="Lu T."/>
            <person name="Huang Y."/>
            <person name="Zhao Q."/>
            <person name="Feng Q."/>
            <person name="Zhang L."/>
            <person name="Zhu J."/>
            <person name="Weng Q."/>
            <person name="Mu J."/>
            <person name="Lu Y."/>
            <person name="Fan D."/>
            <person name="Liu Y."/>
            <person name="Guan J."/>
            <person name="Zhang Y."/>
            <person name="Yu S."/>
            <person name="Liu X."/>
            <person name="Zhang Y."/>
            <person name="Hong G."/>
            <person name="Han B."/>
            <person name="Choisne N."/>
            <person name="Demange N."/>
            <person name="Orjeda G."/>
            <person name="Samain S."/>
            <person name="Cattolico L."/>
            <person name="Pelletier E."/>
            <person name="Couloux A."/>
            <person name="Segurens B."/>
            <person name="Wincker P."/>
            <person name="D'Hont A."/>
            <person name="Scarpelli C."/>
            <person name="Weissenbach J."/>
            <person name="Salanoubat M."/>
            <person name="Quetier F."/>
            <person name="Yu Y."/>
            <person name="Kim H.R."/>
            <person name="Rambo T."/>
            <person name="Currie J."/>
            <person name="Collura K."/>
            <person name="Luo M."/>
            <person name="Yang T."/>
            <person name="Ammiraju J.S.S."/>
            <person name="Engler F."/>
            <person name="Soderlund C."/>
            <person name="Wing R.A."/>
            <person name="Palmer L.E."/>
            <person name="de la Bastide M."/>
            <person name="Spiegel L."/>
            <person name="Nascimento L."/>
            <person name="Zutavern T."/>
            <person name="O'Shaughnessy A."/>
            <person name="Dike S."/>
            <person name="Dedhia N."/>
            <person name="Preston R."/>
            <person name="Balija V."/>
            <person name="McCombie W.R."/>
            <person name="Chow T."/>
            <person name="Chen H."/>
            <person name="Chung M."/>
            <person name="Chen C."/>
            <person name="Shaw J."/>
            <person name="Wu H."/>
            <person name="Hsiao K."/>
            <person name="Chao Y."/>
            <person name="Chu M."/>
            <person name="Cheng C."/>
            <person name="Hour A."/>
            <person name="Lee P."/>
            <person name="Lin S."/>
            <person name="Lin Y."/>
            <person name="Liou J."/>
            <person name="Liu S."/>
            <person name="Hsing Y."/>
            <person name="Raghuvanshi S."/>
            <person name="Mohanty A."/>
            <person name="Bharti A.K."/>
            <person name="Gaur A."/>
            <person name="Gupta V."/>
            <person name="Kumar D."/>
            <person name="Ravi V."/>
            <person name="Vij S."/>
            <person name="Kapur A."/>
            <person name="Khurana P."/>
            <person name="Khurana P."/>
            <person name="Khurana J.P."/>
            <person name="Tyagi A.K."/>
            <person name="Gaikwad K."/>
            <person name="Singh A."/>
            <person name="Dalal V."/>
            <person name="Srivastava S."/>
            <person name="Dixit A."/>
            <person name="Pal A.K."/>
            <person name="Ghazi I.A."/>
            <person name="Yadav M."/>
            <person name="Pandit A."/>
            <person name="Bhargava A."/>
            <person name="Sureshbabu K."/>
            <person name="Batra K."/>
            <person name="Sharma T.R."/>
            <person name="Mohapatra T."/>
            <person name="Singh N.K."/>
            <person name="Messing J."/>
            <person name="Nelson A.B."/>
            <person name="Fuks G."/>
            <person name="Kavchok S."/>
            <person name="Keizer G."/>
            <person name="Linton E."/>
            <person name="Llaca V."/>
            <person name="Song R."/>
            <person name="Tanyolac B."/>
            <person name="Young S."/>
            <person name="Ho-Il K."/>
            <person name="Hahn J.H."/>
            <person name="Sangsakoo G."/>
            <person name="Vanavichit A."/>
            <person name="de Mattos Luiz.A.T."/>
            <person name="Zimmer P.D."/>
            <person name="Malone G."/>
            <person name="Dellagostin O."/>
            <person name="de Oliveira A.C."/>
            <person name="Bevan M."/>
            <person name="Bancroft I."/>
            <person name="Minx P."/>
            <person name="Cordum H."/>
            <person name="Wilson R."/>
            <person name="Cheng Z."/>
            <person name="Jin W."/>
            <person name="Jiang J."/>
            <person name="Leong S.A."/>
            <person name="Iwama H."/>
            <person name="Gojobori T."/>
            <person name="Itoh T."/>
            <person name="Niimura Y."/>
            <person name="Fujii Y."/>
            <person name="Habara T."/>
            <person name="Sakai H."/>
            <person name="Sato Y."/>
            <person name="Wilson G."/>
            <person name="Kumar K."/>
            <person name="McCouch S."/>
            <person name="Juretic N."/>
            <person name="Hoen D."/>
            <person name="Wright S."/>
            <person name="Bruskiewich R."/>
            <person name="Bureau T."/>
            <person name="Miyao A."/>
            <person name="Hirochika H."/>
            <person name="Nishikawa T."/>
            <person name="Kadowaki K."/>
            <person name="Sugiura M."/>
            <person name="Burr B."/>
            <person name="Sasaki T."/>
        </authorList>
    </citation>
    <scope>NUCLEOTIDE SEQUENCE [LARGE SCALE GENOMIC DNA]</scope>
    <source>
        <strain evidence="2">cv. Nipponbare</strain>
    </source>
</reference>
<protein>
    <submittedName>
        <fullName evidence="1">Uncharacterized protein</fullName>
    </submittedName>
</protein>
<evidence type="ECO:0000313" key="1">
    <source>
        <dbReference type="EMBL" id="BAD19835.1"/>
    </source>
</evidence>
<organism evidence="1 2">
    <name type="scientific">Oryza sativa subsp. japonica</name>
    <name type="common">Rice</name>
    <dbReference type="NCBI Taxonomy" id="39947"/>
    <lineage>
        <taxon>Eukaryota</taxon>
        <taxon>Viridiplantae</taxon>
        <taxon>Streptophyta</taxon>
        <taxon>Embryophyta</taxon>
        <taxon>Tracheophyta</taxon>
        <taxon>Spermatophyta</taxon>
        <taxon>Magnoliopsida</taxon>
        <taxon>Liliopsida</taxon>
        <taxon>Poales</taxon>
        <taxon>Poaceae</taxon>
        <taxon>BOP clade</taxon>
        <taxon>Oryzoideae</taxon>
        <taxon>Oryzeae</taxon>
        <taxon>Oryzinae</taxon>
        <taxon>Oryza</taxon>
        <taxon>Oryza sativa</taxon>
    </lineage>
</organism>
<name>Q6K4W9_ORYSJ</name>
<sequence length="78" mass="9000">MVVVDERPGYLYNIALSEEGAIAYQNVFLLDTCNSTLDERPRFLLIFLLAQYLYIKLCKGVGITLMTQLQNREYGTFE</sequence>
<dbReference type="Proteomes" id="UP000000763">
    <property type="component" value="Chromosome 2"/>
</dbReference>
<gene>
    <name evidence="1" type="primary">OSJNBa0035A24.35</name>
</gene>
<dbReference type="EMBL" id="AP005514">
    <property type="protein sequence ID" value="BAD19835.1"/>
    <property type="molecule type" value="Genomic_DNA"/>
</dbReference>
<proteinExistence type="predicted"/>